<sequence length="303" mass="34163">MVKIPTLYQVVIALHVKKRQGCTKDLGFNSECRRAILEAARALAALHLHTNLPNTRIPNIIHQTWSSRRKSTIPPHVNDSVTSWRSANSGSVHLFWDDADMDEMVRVMYPAWYGLYRGLPRAVMRADVFRYLVLLGFGGVYADVDTKCLRPVEKWVEPKDIASWTYPRILEGASEPVIYPTVGDRTVAFIVGIETDVPRSYGLKWQKYYARPMQMCQWTMAAAPGHPILSAVTASIFKTVSDAKASGEPLGRDPTRVTGPQPWTFAIYDAWKMYGIEEEALREFGETGRVSGDMLVLPITAFR</sequence>
<dbReference type="GO" id="GO:0000009">
    <property type="term" value="F:alpha-1,6-mannosyltransferase activity"/>
    <property type="evidence" value="ECO:0007669"/>
    <property type="project" value="InterPro"/>
</dbReference>
<dbReference type="Pfam" id="PF04488">
    <property type="entry name" value="Gly_transf_sug"/>
    <property type="match status" value="1"/>
</dbReference>
<proteinExistence type="inferred from homology"/>
<dbReference type="PANTHER" id="PTHR31834">
    <property type="entry name" value="INITIATION-SPECIFIC ALPHA-1,6-MANNOSYLTRANSFERASE"/>
    <property type="match status" value="1"/>
</dbReference>
<keyword evidence="3" id="KW-1185">Reference proteome</keyword>
<organism evidence="2 3">
    <name type="scientific">Blyttiomyces helicus</name>
    <dbReference type="NCBI Taxonomy" id="388810"/>
    <lineage>
        <taxon>Eukaryota</taxon>
        <taxon>Fungi</taxon>
        <taxon>Fungi incertae sedis</taxon>
        <taxon>Chytridiomycota</taxon>
        <taxon>Chytridiomycota incertae sedis</taxon>
        <taxon>Chytridiomycetes</taxon>
        <taxon>Chytridiomycetes incertae sedis</taxon>
        <taxon>Blyttiomyces</taxon>
    </lineage>
</organism>
<comment type="similarity">
    <text evidence="1">Belongs to the glycosyltransferase 32 family.</text>
</comment>
<dbReference type="OrthoDB" id="409543at2759"/>
<dbReference type="Proteomes" id="UP000269721">
    <property type="component" value="Unassembled WGS sequence"/>
</dbReference>
<dbReference type="InterPro" id="IPR007577">
    <property type="entry name" value="GlycoTrfase_DXD_sugar-bd_CS"/>
</dbReference>
<dbReference type="EMBL" id="KZ998738">
    <property type="protein sequence ID" value="RKO85794.1"/>
    <property type="molecule type" value="Genomic_DNA"/>
</dbReference>
<dbReference type="PANTHER" id="PTHR31834:SF1">
    <property type="entry name" value="INITIATION-SPECIFIC ALPHA-1,6-MANNOSYLTRANSFERASE"/>
    <property type="match status" value="1"/>
</dbReference>
<name>A0A4P9W114_9FUNG</name>
<dbReference type="GO" id="GO:0006487">
    <property type="term" value="P:protein N-linked glycosylation"/>
    <property type="evidence" value="ECO:0007669"/>
    <property type="project" value="TreeGrafter"/>
</dbReference>
<evidence type="ECO:0000256" key="1">
    <source>
        <dbReference type="ARBA" id="ARBA00009003"/>
    </source>
</evidence>
<protein>
    <submittedName>
        <fullName evidence="2">Nucleotide-diphospho-sugar transferase</fullName>
    </submittedName>
</protein>
<gene>
    <name evidence="2" type="ORF">BDK51DRAFT_32148</name>
</gene>
<dbReference type="Gene3D" id="3.90.550.20">
    <property type="match status" value="1"/>
</dbReference>
<accession>A0A4P9W114</accession>
<evidence type="ECO:0000313" key="2">
    <source>
        <dbReference type="EMBL" id="RKO85794.1"/>
    </source>
</evidence>
<reference evidence="3" key="1">
    <citation type="journal article" date="2018" name="Nat. Microbiol.">
        <title>Leveraging single-cell genomics to expand the fungal tree of life.</title>
        <authorList>
            <person name="Ahrendt S.R."/>
            <person name="Quandt C.A."/>
            <person name="Ciobanu D."/>
            <person name="Clum A."/>
            <person name="Salamov A."/>
            <person name="Andreopoulos B."/>
            <person name="Cheng J.F."/>
            <person name="Woyke T."/>
            <person name="Pelin A."/>
            <person name="Henrissat B."/>
            <person name="Reynolds N.K."/>
            <person name="Benny G.L."/>
            <person name="Smith M.E."/>
            <person name="James T.Y."/>
            <person name="Grigoriev I.V."/>
        </authorList>
    </citation>
    <scope>NUCLEOTIDE SEQUENCE [LARGE SCALE GENOMIC DNA]</scope>
</reference>
<dbReference type="AlphaFoldDB" id="A0A4P9W114"/>
<keyword evidence="2" id="KW-0808">Transferase</keyword>
<evidence type="ECO:0000313" key="3">
    <source>
        <dbReference type="Proteomes" id="UP000269721"/>
    </source>
</evidence>
<dbReference type="InterPro" id="IPR039367">
    <property type="entry name" value="Och1-like"/>
</dbReference>
<dbReference type="SUPFAM" id="SSF53448">
    <property type="entry name" value="Nucleotide-diphospho-sugar transferases"/>
    <property type="match status" value="1"/>
</dbReference>
<dbReference type="InterPro" id="IPR029044">
    <property type="entry name" value="Nucleotide-diphossugar_trans"/>
</dbReference>
<dbReference type="GO" id="GO:0000136">
    <property type="term" value="C:mannan polymerase complex"/>
    <property type="evidence" value="ECO:0007669"/>
    <property type="project" value="TreeGrafter"/>
</dbReference>